<protein>
    <recommendedName>
        <fullName evidence="7">Non-structural maintenance of chromosomes element 4</fullName>
    </recommendedName>
</protein>
<evidence type="ECO:0000256" key="4">
    <source>
        <dbReference type="ARBA" id="ARBA00023172"/>
    </source>
</evidence>
<dbReference type="GO" id="GO:0005634">
    <property type="term" value="C:nucleus"/>
    <property type="evidence" value="ECO:0007669"/>
    <property type="project" value="UniProtKB-SubCell"/>
</dbReference>
<reference evidence="9" key="1">
    <citation type="submission" date="2021-12" db="EMBL/GenBank/DDBJ databases">
        <authorList>
            <person name="King R."/>
        </authorList>
    </citation>
    <scope>NUCLEOTIDE SEQUENCE</scope>
</reference>
<sequence>MNSSIDQENDTMSSQQSRQRITTYRTLLTKVEEIEEENELGVKTVNEVGNIIRQLNALDSQLEIKDRVQYSEEIFLDCMVLSSASTILKKCVENVDVFTSTYEPTEFTEKLNEEISNENEEVQPLDILKLLKYARDVIPEVPKINNVFGTYEFNKAPVVKQKKERVKVQKEPLVRKQPEKLTNVDREEKNIEQIVNLLYNVLKEEFINNKQEPIKYYDYVIDTQSFSDTVENMFYCSFLIRNGKAQLDLDKHGNPLIKPIGKSAAKEYRQNGGANSQVITTISIEEWKKFNKAGFLQKNKKK</sequence>
<evidence type="ECO:0000256" key="2">
    <source>
        <dbReference type="ARBA" id="ARBA00008997"/>
    </source>
</evidence>
<keyword evidence="3 7" id="KW-0227">DNA damage</keyword>
<evidence type="ECO:0000256" key="3">
    <source>
        <dbReference type="ARBA" id="ARBA00022763"/>
    </source>
</evidence>
<name>A0A9P0FGB5_BRAAE</name>
<evidence type="ECO:0000256" key="1">
    <source>
        <dbReference type="ARBA" id="ARBA00004123"/>
    </source>
</evidence>
<keyword evidence="10" id="KW-1185">Reference proteome</keyword>
<dbReference type="GO" id="GO:0006310">
    <property type="term" value="P:DNA recombination"/>
    <property type="evidence" value="ECO:0007669"/>
    <property type="project" value="UniProtKB-UniRule"/>
</dbReference>
<evidence type="ECO:0000256" key="7">
    <source>
        <dbReference type="RuleBase" id="RU365071"/>
    </source>
</evidence>
<evidence type="ECO:0000313" key="9">
    <source>
        <dbReference type="EMBL" id="CAH0552909.1"/>
    </source>
</evidence>
<dbReference type="AlphaFoldDB" id="A0A9P0FGB5"/>
<dbReference type="PANTHER" id="PTHR16140:SF0">
    <property type="entry name" value="NON-STRUCTURAL MAINTENANCE OF CHROMOSOMES ELEMENT 4"/>
    <property type="match status" value="1"/>
</dbReference>
<keyword evidence="4 7" id="KW-0233">DNA recombination</keyword>
<evidence type="ECO:0000313" key="10">
    <source>
        <dbReference type="Proteomes" id="UP001154078"/>
    </source>
</evidence>
<organism evidence="9 10">
    <name type="scientific">Brassicogethes aeneus</name>
    <name type="common">Rape pollen beetle</name>
    <name type="synonym">Meligethes aeneus</name>
    <dbReference type="NCBI Taxonomy" id="1431903"/>
    <lineage>
        <taxon>Eukaryota</taxon>
        <taxon>Metazoa</taxon>
        <taxon>Ecdysozoa</taxon>
        <taxon>Arthropoda</taxon>
        <taxon>Hexapoda</taxon>
        <taxon>Insecta</taxon>
        <taxon>Pterygota</taxon>
        <taxon>Neoptera</taxon>
        <taxon>Endopterygota</taxon>
        <taxon>Coleoptera</taxon>
        <taxon>Polyphaga</taxon>
        <taxon>Cucujiformia</taxon>
        <taxon>Nitidulidae</taxon>
        <taxon>Meligethinae</taxon>
        <taxon>Brassicogethes</taxon>
    </lineage>
</organism>
<dbReference type="InterPro" id="IPR014854">
    <property type="entry name" value="Nse4_C"/>
</dbReference>
<dbReference type="OrthoDB" id="2133758at2759"/>
<dbReference type="GO" id="GO:0006281">
    <property type="term" value="P:DNA repair"/>
    <property type="evidence" value="ECO:0007669"/>
    <property type="project" value="UniProtKB-UniRule"/>
</dbReference>
<accession>A0A9P0FGB5</accession>
<comment type="subcellular location">
    <subcellularLocation>
        <location evidence="1 7">Nucleus</location>
    </subcellularLocation>
</comment>
<proteinExistence type="inferred from homology"/>
<comment type="subunit">
    <text evidence="7">Component of the SMC5-SMC6 complex.</text>
</comment>
<gene>
    <name evidence="9" type="ORF">MELIAE_LOCUS5037</name>
</gene>
<evidence type="ECO:0000259" key="8">
    <source>
        <dbReference type="Pfam" id="PF08743"/>
    </source>
</evidence>
<dbReference type="PANTHER" id="PTHR16140">
    <property type="entry name" value="NON-STRUCTURAL MAINTENANCE OF CHROMOSOMES ELEMENT 4"/>
    <property type="match status" value="1"/>
</dbReference>
<dbReference type="Proteomes" id="UP001154078">
    <property type="component" value="Chromosome 3"/>
</dbReference>
<dbReference type="Pfam" id="PF08743">
    <property type="entry name" value="Nse4_C"/>
    <property type="match status" value="1"/>
</dbReference>
<dbReference type="GO" id="GO:0030915">
    <property type="term" value="C:Smc5-Smc6 complex"/>
    <property type="evidence" value="ECO:0007669"/>
    <property type="project" value="UniProtKB-UniRule"/>
</dbReference>
<keyword evidence="6 7" id="KW-0539">Nucleus</keyword>
<dbReference type="InterPro" id="IPR027786">
    <property type="entry name" value="Nse4/EID"/>
</dbReference>
<evidence type="ECO:0000256" key="6">
    <source>
        <dbReference type="ARBA" id="ARBA00023242"/>
    </source>
</evidence>
<feature type="domain" description="Non-structural maintenance of chromosome element 4 C-terminal" evidence="8">
    <location>
        <begin position="213"/>
        <end position="292"/>
    </location>
</feature>
<dbReference type="EMBL" id="OV121134">
    <property type="protein sequence ID" value="CAH0552909.1"/>
    <property type="molecule type" value="Genomic_DNA"/>
</dbReference>
<comment type="similarity">
    <text evidence="2 7">Belongs to the NSE4 family.</text>
</comment>
<keyword evidence="5 7" id="KW-0234">DNA repair</keyword>
<comment type="function">
    <text evidence="7">Component of the SMC5-SMC6 complex, that promotes sister chromatid alignment after DNA damage and facilitates double-stranded DNA breaks (DSBs) repair via homologous recombination between sister chromatids.</text>
</comment>
<evidence type="ECO:0000256" key="5">
    <source>
        <dbReference type="ARBA" id="ARBA00023204"/>
    </source>
</evidence>